<accession>A0A0V1KIS2</accession>
<organism evidence="1 2">
    <name type="scientific">Trichinella nativa</name>
    <dbReference type="NCBI Taxonomy" id="6335"/>
    <lineage>
        <taxon>Eukaryota</taxon>
        <taxon>Metazoa</taxon>
        <taxon>Ecdysozoa</taxon>
        <taxon>Nematoda</taxon>
        <taxon>Enoplea</taxon>
        <taxon>Dorylaimia</taxon>
        <taxon>Trichinellida</taxon>
        <taxon>Trichinellidae</taxon>
        <taxon>Trichinella</taxon>
    </lineage>
</organism>
<sequence>MKTKLHICYICVVDPCLAQAPSLVGGSVSGSPQISRRVDSWSSYRAPILLGYVSLHWFPLPAGWSLSIYP</sequence>
<comment type="caution">
    <text evidence="1">The sequence shown here is derived from an EMBL/GenBank/DDBJ whole genome shotgun (WGS) entry which is preliminary data.</text>
</comment>
<evidence type="ECO:0000313" key="1">
    <source>
        <dbReference type="EMBL" id="KRZ47162.1"/>
    </source>
</evidence>
<protein>
    <submittedName>
        <fullName evidence="1">Uncharacterized protein</fullName>
    </submittedName>
</protein>
<reference evidence="1 2" key="1">
    <citation type="submission" date="2015-05" db="EMBL/GenBank/DDBJ databases">
        <title>Evolution of Trichinella species and genotypes.</title>
        <authorList>
            <person name="Korhonen P.K."/>
            <person name="Edoardo P."/>
            <person name="Giuseppe L.R."/>
            <person name="Gasser R.B."/>
        </authorList>
    </citation>
    <scope>NUCLEOTIDE SEQUENCE [LARGE SCALE GENOMIC DNA]</scope>
    <source>
        <strain evidence="1">ISS10</strain>
    </source>
</reference>
<evidence type="ECO:0000313" key="2">
    <source>
        <dbReference type="Proteomes" id="UP000054721"/>
    </source>
</evidence>
<dbReference type="AlphaFoldDB" id="A0A0V1KIS2"/>
<keyword evidence="2" id="KW-1185">Reference proteome</keyword>
<proteinExistence type="predicted"/>
<dbReference type="EMBL" id="JYDW01001250">
    <property type="protein sequence ID" value="KRZ47162.1"/>
    <property type="molecule type" value="Genomic_DNA"/>
</dbReference>
<gene>
    <name evidence="1" type="ORF">T02_9811</name>
</gene>
<dbReference type="Proteomes" id="UP000054721">
    <property type="component" value="Unassembled WGS sequence"/>
</dbReference>
<name>A0A0V1KIS2_9BILA</name>